<gene>
    <name evidence="10" type="ORF">NTJ_07839</name>
</gene>
<dbReference type="InterPro" id="IPR019775">
    <property type="entry name" value="WD40_repeat_CS"/>
</dbReference>
<evidence type="ECO:0000256" key="8">
    <source>
        <dbReference type="SAM" id="MobiDB-lite"/>
    </source>
</evidence>
<sequence length="733" mass="80813">MKIPVPGQCSRFTMEESSPSTNFNGQIGPSAGGGINSGTKQADDAGQRLQYSIPGILHFIQHEWARFEMERSQWEVDRAELQARIAFLQGERKGQEKLKDDLVRRIKMLEYALKQERAKFHKLKYGTDLVQGDMRPPTFEEGGPEVTADAEQPFSSVSNFTWKQGRQMLRQYLQEIGYTDTILDVRSNRVRTLLGLNNNEETGSVNGNEPGSNKRASSEGQGGGRRTPAKKPPLNQGGSTGPSSFQEAMLMDTEAAVLANFEFLQAAHAAAGDEVGDEMDDDDDLQDDVDDVHEQTIRDTYKKNPNSLMALGLGLGDHDDVDAEAEEVLNELNILTQTEAAGNVPQGESQNWSGSVYPSGDESVKRETEPVDTSLGLGELAQLTVNNEAEAAYDLPSTKESLRKTWTAKYTLRSHFDGVRALAFHPVEPVLITASEDHTLKLWNLQKTVPAKKSTSLDVEPLYTFRGHSGQVLCLSMNSVEDEAFSAGTDGVINCWNLPSVNIDPYDSFESTVLRSRLLGHTDAVWGLAQDGFHQQILSCSADGTLKVWSPSTKTEALHTYMSEQDGIPTSCDYALYAMDKMVAAFTSGHSVLFDLETGKPVTRLESSQDIIGNEIGRHIYRIKSHPLLAVTVTAHEDRHIRFFDNNTGKMIHSMVAHLDAVTSLSVDPHGLYLLSGSHDCSIRLWNFDSKTCVQEITAHRKKFDESILDVAFHPTKPFIASAGADGLAKVFV</sequence>
<dbReference type="InterPro" id="IPR020472">
    <property type="entry name" value="WD40_PAC1"/>
</dbReference>
<accession>A0ABN7AU51</accession>
<feature type="coiled-coil region" evidence="7">
    <location>
        <begin position="71"/>
        <end position="119"/>
    </location>
</feature>
<evidence type="ECO:0000256" key="5">
    <source>
        <dbReference type="ARBA" id="ARBA00023054"/>
    </source>
</evidence>
<keyword evidence="3" id="KW-0677">Repeat</keyword>
<dbReference type="InterPro" id="IPR001680">
    <property type="entry name" value="WD40_rpt"/>
</dbReference>
<feature type="repeat" description="WD" evidence="6">
    <location>
        <begin position="465"/>
        <end position="498"/>
    </location>
</feature>
<dbReference type="PROSITE" id="PS50082">
    <property type="entry name" value="WD_REPEATS_2"/>
    <property type="match status" value="4"/>
</dbReference>
<feature type="domain" description="Striatin N-terminal" evidence="9">
    <location>
        <begin position="53"/>
        <end position="183"/>
    </location>
</feature>
<dbReference type="SMART" id="SM00320">
    <property type="entry name" value="WD40"/>
    <property type="match status" value="6"/>
</dbReference>
<dbReference type="EMBL" id="AP028913">
    <property type="protein sequence ID" value="BES95029.1"/>
    <property type="molecule type" value="Genomic_DNA"/>
</dbReference>
<protein>
    <submittedName>
        <fullName evidence="10">Striatin family</fullName>
    </submittedName>
</protein>
<evidence type="ECO:0000313" key="11">
    <source>
        <dbReference type="Proteomes" id="UP001307889"/>
    </source>
</evidence>
<evidence type="ECO:0000313" key="10">
    <source>
        <dbReference type="EMBL" id="BES95029.1"/>
    </source>
</evidence>
<dbReference type="SUPFAM" id="SSF50978">
    <property type="entry name" value="WD40 repeat-like"/>
    <property type="match status" value="1"/>
</dbReference>
<dbReference type="Pfam" id="PF08232">
    <property type="entry name" value="Striatin"/>
    <property type="match status" value="1"/>
</dbReference>
<feature type="compositionally biased region" description="Polar residues" evidence="8">
    <location>
        <begin position="339"/>
        <end position="356"/>
    </location>
</feature>
<proteinExistence type="inferred from homology"/>
<dbReference type="InterPro" id="IPR051488">
    <property type="entry name" value="WD_repeat_striatin"/>
</dbReference>
<dbReference type="PANTHER" id="PTHR15653:SF0">
    <property type="entry name" value="CONNECTOR OF KINASE TO AP-1, ISOFORM E"/>
    <property type="match status" value="1"/>
</dbReference>
<comment type="similarity">
    <text evidence="1">Belongs to the WD repeat striatin family.</text>
</comment>
<dbReference type="PROSITE" id="PS50294">
    <property type="entry name" value="WD_REPEATS_REGION"/>
    <property type="match status" value="3"/>
</dbReference>
<dbReference type="PRINTS" id="PR00320">
    <property type="entry name" value="GPROTEINBRPT"/>
</dbReference>
<dbReference type="InterPro" id="IPR036322">
    <property type="entry name" value="WD40_repeat_dom_sf"/>
</dbReference>
<organism evidence="10 11">
    <name type="scientific">Nesidiocoris tenuis</name>
    <dbReference type="NCBI Taxonomy" id="355587"/>
    <lineage>
        <taxon>Eukaryota</taxon>
        <taxon>Metazoa</taxon>
        <taxon>Ecdysozoa</taxon>
        <taxon>Arthropoda</taxon>
        <taxon>Hexapoda</taxon>
        <taxon>Insecta</taxon>
        <taxon>Pterygota</taxon>
        <taxon>Neoptera</taxon>
        <taxon>Paraneoptera</taxon>
        <taxon>Hemiptera</taxon>
        <taxon>Heteroptera</taxon>
        <taxon>Panheteroptera</taxon>
        <taxon>Cimicomorpha</taxon>
        <taxon>Miridae</taxon>
        <taxon>Dicyphina</taxon>
        <taxon>Nesidiocoris</taxon>
    </lineage>
</organism>
<feature type="repeat" description="WD" evidence="6">
    <location>
        <begin position="518"/>
        <end position="559"/>
    </location>
</feature>
<dbReference type="PROSITE" id="PS00678">
    <property type="entry name" value="WD_REPEATS_1"/>
    <property type="match status" value="2"/>
</dbReference>
<keyword evidence="11" id="KW-1185">Reference proteome</keyword>
<dbReference type="Proteomes" id="UP001307889">
    <property type="component" value="Chromosome 5"/>
</dbReference>
<reference evidence="10 11" key="1">
    <citation type="submission" date="2023-09" db="EMBL/GenBank/DDBJ databases">
        <title>Nesidiocoris tenuis whole genome shotgun sequence.</title>
        <authorList>
            <person name="Shibata T."/>
            <person name="Shimoda M."/>
            <person name="Kobayashi T."/>
            <person name="Uehara T."/>
        </authorList>
    </citation>
    <scope>NUCLEOTIDE SEQUENCE [LARGE SCALE GENOMIC DNA]</scope>
    <source>
        <strain evidence="10 11">Japan</strain>
    </source>
</reference>
<feature type="region of interest" description="Disordered" evidence="8">
    <location>
        <begin position="339"/>
        <end position="371"/>
    </location>
</feature>
<keyword evidence="2 6" id="KW-0853">WD repeat</keyword>
<dbReference type="Gene3D" id="1.20.5.300">
    <property type="match status" value="1"/>
</dbReference>
<evidence type="ECO:0000256" key="3">
    <source>
        <dbReference type="ARBA" id="ARBA00022737"/>
    </source>
</evidence>
<feature type="repeat" description="WD" evidence="6">
    <location>
        <begin position="655"/>
        <end position="696"/>
    </location>
</feature>
<name>A0ABN7AU51_9HEMI</name>
<evidence type="ECO:0000259" key="9">
    <source>
        <dbReference type="Pfam" id="PF08232"/>
    </source>
</evidence>
<dbReference type="PANTHER" id="PTHR15653">
    <property type="entry name" value="STRIATIN"/>
    <property type="match status" value="1"/>
</dbReference>
<feature type="repeat" description="WD" evidence="6">
    <location>
        <begin position="412"/>
        <end position="453"/>
    </location>
</feature>
<keyword evidence="4" id="KW-0112">Calmodulin-binding</keyword>
<feature type="compositionally biased region" description="Polar residues" evidence="8">
    <location>
        <begin position="197"/>
        <end position="219"/>
    </location>
</feature>
<keyword evidence="5 7" id="KW-0175">Coiled coil</keyword>
<feature type="region of interest" description="Disordered" evidence="8">
    <location>
        <begin position="197"/>
        <end position="245"/>
    </location>
</feature>
<dbReference type="InterPro" id="IPR013258">
    <property type="entry name" value="Striatin_N"/>
</dbReference>
<dbReference type="Pfam" id="PF00400">
    <property type="entry name" value="WD40"/>
    <property type="match status" value="5"/>
</dbReference>
<evidence type="ECO:0000256" key="7">
    <source>
        <dbReference type="SAM" id="Coils"/>
    </source>
</evidence>
<dbReference type="CDD" id="cd00200">
    <property type="entry name" value="WD40"/>
    <property type="match status" value="1"/>
</dbReference>
<dbReference type="InterPro" id="IPR015943">
    <property type="entry name" value="WD40/YVTN_repeat-like_dom_sf"/>
</dbReference>
<evidence type="ECO:0000256" key="6">
    <source>
        <dbReference type="PROSITE-ProRule" id="PRU00221"/>
    </source>
</evidence>
<dbReference type="Gene3D" id="2.130.10.10">
    <property type="entry name" value="YVTN repeat-like/Quinoprotein amine dehydrogenase"/>
    <property type="match status" value="3"/>
</dbReference>
<evidence type="ECO:0000256" key="2">
    <source>
        <dbReference type="ARBA" id="ARBA00022574"/>
    </source>
</evidence>
<evidence type="ECO:0000256" key="1">
    <source>
        <dbReference type="ARBA" id="ARBA00009616"/>
    </source>
</evidence>
<evidence type="ECO:0000256" key="4">
    <source>
        <dbReference type="ARBA" id="ARBA00022860"/>
    </source>
</evidence>